<evidence type="ECO:0000256" key="15">
    <source>
        <dbReference type="ARBA" id="ARBA00037895"/>
    </source>
</evidence>
<keyword evidence="6" id="KW-0597">Phosphoprotein</keyword>
<dbReference type="PROSITE" id="PS00073">
    <property type="entry name" value="ACYL_COA_DH_2"/>
    <property type="match status" value="1"/>
</dbReference>
<dbReference type="SUPFAM" id="SSF47203">
    <property type="entry name" value="Acyl-CoA dehydrogenase C-terminal domain-like"/>
    <property type="match status" value="1"/>
</dbReference>
<dbReference type="InterPro" id="IPR036250">
    <property type="entry name" value="AcylCo_DH-like_C"/>
</dbReference>
<dbReference type="PANTHER" id="PTHR43884">
    <property type="entry name" value="ACYL-COA DEHYDROGENASE"/>
    <property type="match status" value="1"/>
</dbReference>
<dbReference type="Pfam" id="PF00441">
    <property type="entry name" value="Acyl-CoA_dh_1"/>
    <property type="match status" value="1"/>
</dbReference>
<dbReference type="Gene3D" id="1.10.540.10">
    <property type="entry name" value="Acyl-CoA dehydrogenase/oxidase, N-terminal domain"/>
    <property type="match status" value="1"/>
</dbReference>
<comment type="pathway">
    <text evidence="3">Lipid metabolism; mitochondrial fatty acid beta-oxidation.</text>
</comment>
<dbReference type="PANTHER" id="PTHR43884:SF1">
    <property type="entry name" value="SHORT_BRANCHED CHAIN SPECIFIC ACYL-COA DEHYDROGENASE, MITOCHONDRIAL"/>
    <property type="match status" value="1"/>
</dbReference>
<dbReference type="InterPro" id="IPR006091">
    <property type="entry name" value="Acyl-CoA_Oxase/DH_mid-dom"/>
</dbReference>
<keyword evidence="9" id="KW-0276">Fatty acid metabolism</keyword>
<evidence type="ECO:0000256" key="16">
    <source>
        <dbReference type="ARBA" id="ARBA00039036"/>
    </source>
</evidence>
<evidence type="ECO:0000256" key="11">
    <source>
        <dbReference type="ARBA" id="ARBA00022990"/>
    </source>
</evidence>
<comment type="pathway">
    <text evidence="15">Amino-acid degradation; L-isoleucine degradation.</text>
</comment>
<evidence type="ECO:0000256" key="5">
    <source>
        <dbReference type="ARBA" id="ARBA00011881"/>
    </source>
</evidence>
<evidence type="ECO:0000256" key="6">
    <source>
        <dbReference type="ARBA" id="ARBA00022553"/>
    </source>
</evidence>
<evidence type="ECO:0000256" key="23">
    <source>
        <dbReference type="ARBA" id="ARBA00049096"/>
    </source>
</evidence>
<dbReference type="GO" id="GO:0050660">
    <property type="term" value="F:flavin adenine dinucleotide binding"/>
    <property type="evidence" value="ECO:0007669"/>
    <property type="project" value="InterPro"/>
</dbReference>
<evidence type="ECO:0000256" key="26">
    <source>
        <dbReference type="ARBA" id="ARBA00051903"/>
    </source>
</evidence>
<dbReference type="Proteomes" id="UP001178507">
    <property type="component" value="Unassembled WGS sequence"/>
</dbReference>
<dbReference type="Gene3D" id="2.40.110.10">
    <property type="entry name" value="Butyryl-CoA Dehydrogenase, subunit A, domain 2"/>
    <property type="match status" value="1"/>
</dbReference>
<comment type="subcellular location">
    <subcellularLocation>
        <location evidence="2">Mitochondrion matrix</location>
    </subcellularLocation>
</comment>
<evidence type="ECO:0000256" key="14">
    <source>
        <dbReference type="ARBA" id="ARBA00023128"/>
    </source>
</evidence>
<dbReference type="GO" id="GO:0003853">
    <property type="term" value="F:short-chain 2-methyl fatty acyl-CoA dehydrogenase activity"/>
    <property type="evidence" value="ECO:0007669"/>
    <property type="project" value="UniProtKB-EC"/>
</dbReference>
<evidence type="ECO:0000256" key="3">
    <source>
        <dbReference type="ARBA" id="ARBA00005198"/>
    </source>
</evidence>
<evidence type="ECO:0000256" key="2">
    <source>
        <dbReference type="ARBA" id="ARBA00004305"/>
    </source>
</evidence>
<evidence type="ECO:0000256" key="4">
    <source>
        <dbReference type="ARBA" id="ARBA00009347"/>
    </source>
</evidence>
<comment type="catalytic activity">
    <reaction evidence="25">
        <text>(2S)-2-methylbutanoyl-CoA + oxidized [electron-transfer flavoprotein] + H(+) = (2E)-2-methylbut-2-enoyl-CoA + reduced [electron-transfer flavoprotein]</text>
        <dbReference type="Rhea" id="RHEA:48256"/>
        <dbReference type="Rhea" id="RHEA-COMP:10685"/>
        <dbReference type="Rhea" id="RHEA-COMP:10686"/>
        <dbReference type="ChEBI" id="CHEBI:15378"/>
        <dbReference type="ChEBI" id="CHEBI:57337"/>
        <dbReference type="ChEBI" id="CHEBI:57692"/>
        <dbReference type="ChEBI" id="CHEBI:58307"/>
        <dbReference type="ChEBI" id="CHEBI:88166"/>
    </reaction>
    <physiologicalReaction direction="left-to-right" evidence="25">
        <dbReference type="Rhea" id="RHEA:48257"/>
    </physiologicalReaction>
</comment>
<dbReference type="EMBL" id="CAUJNA010003332">
    <property type="protein sequence ID" value="CAJ1399374.1"/>
    <property type="molecule type" value="Genomic_DNA"/>
</dbReference>
<evidence type="ECO:0000256" key="25">
    <source>
        <dbReference type="ARBA" id="ARBA00049552"/>
    </source>
</evidence>
<dbReference type="GO" id="GO:0005759">
    <property type="term" value="C:mitochondrial matrix"/>
    <property type="evidence" value="ECO:0007669"/>
    <property type="project" value="UniProtKB-SubCell"/>
</dbReference>
<comment type="catalytic activity">
    <reaction evidence="26">
        <text>2-methylpropanoyl-CoA + oxidized [electron-transfer flavoprotein] + H(+) = 2-methylpropenoyl-CoA + reduced [electron-transfer flavoprotein]</text>
        <dbReference type="Rhea" id="RHEA:44180"/>
        <dbReference type="Rhea" id="RHEA-COMP:10685"/>
        <dbReference type="Rhea" id="RHEA-COMP:10686"/>
        <dbReference type="ChEBI" id="CHEBI:15378"/>
        <dbReference type="ChEBI" id="CHEBI:57338"/>
        <dbReference type="ChEBI" id="CHEBI:57692"/>
        <dbReference type="ChEBI" id="CHEBI:58307"/>
        <dbReference type="ChEBI" id="CHEBI:62500"/>
    </reaction>
    <physiologicalReaction direction="left-to-right" evidence="26">
        <dbReference type="Rhea" id="RHEA:44181"/>
    </physiologicalReaction>
</comment>
<dbReference type="InterPro" id="IPR037069">
    <property type="entry name" value="AcylCoA_DH/ox_N_sf"/>
</dbReference>
<evidence type="ECO:0000256" key="18">
    <source>
        <dbReference type="ARBA" id="ARBA00041537"/>
    </source>
</evidence>
<sequence>MDFLRTSVSCWREGFTFKFCCTRALAGGEPSCWDGHSFTYERCCRPPLPSEASAVFEDVNCHRVPGHTDWQRLREELVVLSNSLEGGRFGEDFGQEGGRGLLRRLSRSFPRSLDCGVGRLALAVAQALLCILSGGDGCQKYWDHLAQAFRGDALDVVRMSATEWPVMELLLHLSRVAAALRQLYSEACQEVEGALDWPLLFQSAQDPNNAELAHKVLRMSFGDAAGAGALLGSGCRGGAQWLALNKLSFCMDMAPECVKSYTLVLQVFARRAASDGRALQSWMEEAGTWRLYDLHQGMVQNRVRHRFQLGLSRLELQHLGVLSPKAVVGCLRLKAAFSEASDELAYFLLDPEPGLTPFAAERCRALCGQTGRQWRSYGVLPEVTEGAMRGFPCACSAIDEAAGNCTPKEAPLFAMPRRSLGPPETAERSEVLGQAARVLDSLDGAVPVFVTMVFGKMSKYIPAFAQRVRSLGIPNVVVFVLDDPASAGWAQCQSLCSPLDASPHSRTMLGFTRSGRLSLEPWGGFRGVDSPMRGGEWGASVGASSAPRAPLAQLRTCSQAAAVTALSEDEEMLRDSAQRFAAEVLAPKVQEMDHKAAMPKEVVDALFEQGLMGIEVPAEHGGVGLGFAAACLAIEEVAKVDPAVSALMDIHNTLLVTAFKRYASKELQEEFLPRLATDTVGAFCLSEPNSGSDAFALKTKAVQDGSDWVIEGGKCWISNSLEAGAFVVFANADPSKAHRGITAFVVEKGNPGLQIGKKEDKLGIRASSTCELVFEKCRVPKTAVLGEVGQGYKIAMELLNEGRIGIGAQMVGLAQGAFDYALRYMVTRKQFGRSIADFQGMQFQYARAAMEIQAARVLVFNAARLKESGQPFLQEAAMAKLKASEVAQDVSSQCIDWLGGVGFTKEFLAEKYYRDAKIGTIYEGTSNIQLQTIAKSIRAAYSE</sequence>
<keyword evidence="12" id="KW-0560">Oxidoreductase</keyword>
<comment type="subunit">
    <text evidence="5">Homotetramer.</text>
</comment>
<comment type="caution">
    <text evidence="30">The sequence shown here is derived from an EMBL/GenBank/DDBJ whole genome shotgun (WGS) entry which is preliminary data.</text>
</comment>
<evidence type="ECO:0000256" key="9">
    <source>
        <dbReference type="ARBA" id="ARBA00022832"/>
    </source>
</evidence>
<dbReference type="GO" id="GO:0006631">
    <property type="term" value="P:fatty acid metabolic process"/>
    <property type="evidence" value="ECO:0007669"/>
    <property type="project" value="UniProtKB-KW"/>
</dbReference>
<evidence type="ECO:0000256" key="8">
    <source>
        <dbReference type="ARBA" id="ARBA00022827"/>
    </source>
</evidence>
<comment type="similarity">
    <text evidence="4">Belongs to the acyl-CoA dehydrogenase family.</text>
</comment>
<dbReference type="CDD" id="cd01158">
    <property type="entry name" value="SCAD_SBCAD"/>
    <property type="match status" value="1"/>
</dbReference>
<evidence type="ECO:0000256" key="12">
    <source>
        <dbReference type="ARBA" id="ARBA00023002"/>
    </source>
</evidence>
<dbReference type="InterPro" id="IPR009075">
    <property type="entry name" value="AcylCo_DH/oxidase_C"/>
</dbReference>
<comment type="catalytic activity">
    <reaction evidence="22">
        <text>(2R)-2-methylbutanoyl-CoA + oxidized [electron-transfer flavoprotein] + H(+) = ethylacryloyl-CoA + reduced [electron-transfer flavoprotein]</text>
        <dbReference type="Rhea" id="RHEA:65296"/>
        <dbReference type="Rhea" id="RHEA-COMP:10685"/>
        <dbReference type="Rhea" id="RHEA-COMP:10686"/>
        <dbReference type="ChEBI" id="CHEBI:15378"/>
        <dbReference type="ChEBI" id="CHEBI:57692"/>
        <dbReference type="ChEBI" id="CHEBI:58307"/>
        <dbReference type="ChEBI" id="CHEBI:156439"/>
        <dbReference type="ChEBI" id="CHEBI:156440"/>
    </reaction>
    <physiologicalReaction direction="left-to-right" evidence="22">
        <dbReference type="Rhea" id="RHEA:65297"/>
    </physiologicalReaction>
</comment>
<evidence type="ECO:0000313" key="31">
    <source>
        <dbReference type="Proteomes" id="UP001178507"/>
    </source>
</evidence>
<proteinExistence type="inferred from homology"/>
<comment type="catalytic activity">
    <reaction evidence="20">
        <text>2-methylbutanoyl-CoA + oxidized [electron-transfer flavoprotein] + H(+) = (2E)-2-methylbut-2-enoyl-CoA + reduced [electron-transfer flavoprotein]</text>
        <dbReference type="Rhea" id="RHEA:43780"/>
        <dbReference type="Rhea" id="RHEA-COMP:10685"/>
        <dbReference type="Rhea" id="RHEA-COMP:10686"/>
        <dbReference type="ChEBI" id="CHEBI:15378"/>
        <dbReference type="ChEBI" id="CHEBI:57336"/>
        <dbReference type="ChEBI" id="CHEBI:57337"/>
        <dbReference type="ChEBI" id="CHEBI:57692"/>
        <dbReference type="ChEBI" id="CHEBI:58307"/>
        <dbReference type="EC" id="1.3.8.5"/>
    </reaction>
    <physiologicalReaction direction="left-to-right" evidence="20">
        <dbReference type="Rhea" id="RHEA:43781"/>
    </physiologicalReaction>
</comment>
<evidence type="ECO:0000313" key="30">
    <source>
        <dbReference type="EMBL" id="CAJ1399374.1"/>
    </source>
</evidence>
<evidence type="ECO:0000256" key="21">
    <source>
        <dbReference type="ARBA" id="ARBA00048307"/>
    </source>
</evidence>
<feature type="domain" description="Acyl-CoA dehydrogenase/oxidase N-terminal" evidence="29">
    <location>
        <begin position="567"/>
        <end position="677"/>
    </location>
</feature>
<keyword evidence="14" id="KW-0496">Mitochondrion</keyword>
<comment type="cofactor">
    <cofactor evidence="1">
        <name>FAD</name>
        <dbReference type="ChEBI" id="CHEBI:57692"/>
    </cofactor>
</comment>
<dbReference type="FunFam" id="2.40.110.10:FF:000001">
    <property type="entry name" value="Acyl-CoA dehydrogenase, mitochondrial"/>
    <property type="match status" value="1"/>
</dbReference>
<dbReference type="SUPFAM" id="SSF56645">
    <property type="entry name" value="Acyl-CoA dehydrogenase NM domain-like"/>
    <property type="match status" value="1"/>
</dbReference>
<name>A0AA36J5B2_9DINO</name>
<feature type="domain" description="Acyl-CoA oxidase/dehydrogenase middle" evidence="28">
    <location>
        <begin position="682"/>
        <end position="777"/>
    </location>
</feature>
<dbReference type="InterPro" id="IPR009100">
    <property type="entry name" value="AcylCoA_DH/oxidase_NM_dom_sf"/>
</dbReference>
<reference evidence="30" key="1">
    <citation type="submission" date="2023-08" db="EMBL/GenBank/DDBJ databases">
        <authorList>
            <person name="Chen Y."/>
            <person name="Shah S."/>
            <person name="Dougan E. K."/>
            <person name="Thang M."/>
            <person name="Chan C."/>
        </authorList>
    </citation>
    <scope>NUCLEOTIDE SEQUENCE</scope>
</reference>
<evidence type="ECO:0000256" key="17">
    <source>
        <dbReference type="ARBA" id="ARBA00039850"/>
    </source>
</evidence>
<keyword evidence="31" id="KW-1185">Reference proteome</keyword>
<dbReference type="AlphaFoldDB" id="A0AA36J5B2"/>
<dbReference type="PROSITE" id="PS00072">
    <property type="entry name" value="ACYL_COA_DH_1"/>
    <property type="match status" value="1"/>
</dbReference>
<dbReference type="InterPro" id="IPR013786">
    <property type="entry name" value="AcylCoA_DH/ox_N"/>
</dbReference>
<comment type="catalytic activity">
    <reaction evidence="23">
        <text>butanoyl-CoA + oxidized [electron-transfer flavoprotein] + H(+) = (2E)-butenoyl-CoA + reduced [electron-transfer flavoprotein]</text>
        <dbReference type="Rhea" id="RHEA:24004"/>
        <dbReference type="Rhea" id="RHEA-COMP:10685"/>
        <dbReference type="Rhea" id="RHEA-COMP:10686"/>
        <dbReference type="ChEBI" id="CHEBI:15378"/>
        <dbReference type="ChEBI" id="CHEBI:57332"/>
        <dbReference type="ChEBI" id="CHEBI:57371"/>
        <dbReference type="ChEBI" id="CHEBI:57692"/>
        <dbReference type="ChEBI" id="CHEBI:58307"/>
    </reaction>
    <physiologicalReaction direction="left-to-right" evidence="23">
        <dbReference type="Rhea" id="RHEA:24005"/>
    </physiologicalReaction>
</comment>
<evidence type="ECO:0000256" key="7">
    <source>
        <dbReference type="ARBA" id="ARBA00022630"/>
    </source>
</evidence>
<keyword evidence="13" id="KW-0443">Lipid metabolism</keyword>
<evidence type="ECO:0000256" key="20">
    <source>
        <dbReference type="ARBA" id="ARBA00048235"/>
    </source>
</evidence>
<evidence type="ECO:0000256" key="1">
    <source>
        <dbReference type="ARBA" id="ARBA00001974"/>
    </source>
</evidence>
<dbReference type="Pfam" id="PF02770">
    <property type="entry name" value="Acyl-CoA_dh_M"/>
    <property type="match status" value="1"/>
</dbReference>
<evidence type="ECO:0000256" key="19">
    <source>
        <dbReference type="ARBA" id="ARBA00042821"/>
    </source>
</evidence>
<keyword evidence="10" id="KW-0809">Transit peptide</keyword>
<keyword evidence="7" id="KW-0285">Flavoprotein</keyword>
<evidence type="ECO:0000256" key="10">
    <source>
        <dbReference type="ARBA" id="ARBA00022946"/>
    </source>
</evidence>
<evidence type="ECO:0000256" key="13">
    <source>
        <dbReference type="ARBA" id="ARBA00023098"/>
    </source>
</evidence>
<evidence type="ECO:0000256" key="22">
    <source>
        <dbReference type="ARBA" id="ARBA00048592"/>
    </source>
</evidence>
<gene>
    <name evidence="30" type="ORF">EVOR1521_LOCUS22911</name>
</gene>
<feature type="domain" description="Acyl-CoA dehydrogenase/oxidase C-terminal" evidence="27">
    <location>
        <begin position="789"/>
        <end position="937"/>
    </location>
</feature>
<comment type="catalytic activity">
    <reaction evidence="21">
        <text>valproyl-CoA + oxidized [electron-transfer flavoprotein] + H(+) = (2E)-2-propylpent-2-enoyl-CoA + reduced [electron-transfer flavoprotein]</text>
        <dbReference type="Rhea" id="RHEA:65344"/>
        <dbReference type="Rhea" id="RHEA-COMP:10685"/>
        <dbReference type="Rhea" id="RHEA-COMP:10686"/>
        <dbReference type="ChEBI" id="CHEBI:15378"/>
        <dbReference type="ChEBI" id="CHEBI:57692"/>
        <dbReference type="ChEBI" id="CHEBI:58307"/>
        <dbReference type="ChEBI" id="CHEBI:156457"/>
        <dbReference type="ChEBI" id="CHEBI:156458"/>
    </reaction>
    <physiologicalReaction direction="left-to-right" evidence="21">
        <dbReference type="Rhea" id="RHEA:65345"/>
    </physiologicalReaction>
</comment>
<protein>
    <recommendedName>
        <fullName evidence="17">Short/branched chain specific acyl-CoA dehydrogenase, mitochondrial</fullName>
        <ecNumber evidence="16">1.3.8.5</ecNumber>
    </recommendedName>
    <alternativeName>
        <fullName evidence="19">2-methyl branched chain acyl-CoA dehydrogenase</fullName>
    </alternativeName>
    <alternativeName>
        <fullName evidence="18">2-methylbutyryl-coenzyme A dehydrogenase</fullName>
    </alternativeName>
</protein>
<organism evidence="30 31">
    <name type="scientific">Effrenium voratum</name>
    <dbReference type="NCBI Taxonomy" id="2562239"/>
    <lineage>
        <taxon>Eukaryota</taxon>
        <taxon>Sar</taxon>
        <taxon>Alveolata</taxon>
        <taxon>Dinophyceae</taxon>
        <taxon>Suessiales</taxon>
        <taxon>Symbiodiniaceae</taxon>
        <taxon>Effrenium</taxon>
    </lineage>
</organism>
<comment type="catalytic activity">
    <reaction evidence="24">
        <text>hexanoyl-CoA + oxidized [electron-transfer flavoprotein] + H(+) = (2E)-hexenoyl-CoA + reduced [electron-transfer flavoprotein]</text>
        <dbReference type="Rhea" id="RHEA:43464"/>
        <dbReference type="Rhea" id="RHEA-COMP:10685"/>
        <dbReference type="Rhea" id="RHEA-COMP:10686"/>
        <dbReference type="ChEBI" id="CHEBI:15378"/>
        <dbReference type="ChEBI" id="CHEBI:57692"/>
        <dbReference type="ChEBI" id="CHEBI:58307"/>
        <dbReference type="ChEBI" id="CHEBI:62077"/>
        <dbReference type="ChEBI" id="CHEBI:62620"/>
    </reaction>
    <physiologicalReaction direction="left-to-right" evidence="24">
        <dbReference type="Rhea" id="RHEA:43465"/>
    </physiologicalReaction>
</comment>
<dbReference type="GO" id="GO:0046395">
    <property type="term" value="P:carboxylic acid catabolic process"/>
    <property type="evidence" value="ECO:0007669"/>
    <property type="project" value="UniProtKB-ARBA"/>
</dbReference>
<dbReference type="EC" id="1.3.8.5" evidence="16"/>
<evidence type="ECO:0000259" key="29">
    <source>
        <dbReference type="Pfam" id="PF02771"/>
    </source>
</evidence>
<evidence type="ECO:0000259" key="28">
    <source>
        <dbReference type="Pfam" id="PF02770"/>
    </source>
</evidence>
<dbReference type="InterPro" id="IPR046373">
    <property type="entry name" value="Acyl-CoA_Oxase/DH_mid-dom_sf"/>
</dbReference>
<dbReference type="FunFam" id="1.10.540.10:FF:000012">
    <property type="entry name" value="Acyl-CoA dehydrogenase short/branched chain"/>
    <property type="match status" value="1"/>
</dbReference>
<dbReference type="InterPro" id="IPR006089">
    <property type="entry name" value="Acyl-CoA_DH_CS"/>
</dbReference>
<keyword evidence="8" id="KW-0274">FAD</keyword>
<dbReference type="Gene3D" id="1.20.140.10">
    <property type="entry name" value="Butyryl-CoA Dehydrogenase, subunit A, domain 3"/>
    <property type="match status" value="1"/>
</dbReference>
<accession>A0AA36J5B2</accession>
<dbReference type="Pfam" id="PF02771">
    <property type="entry name" value="Acyl-CoA_dh_N"/>
    <property type="match status" value="1"/>
</dbReference>
<evidence type="ECO:0000259" key="27">
    <source>
        <dbReference type="Pfam" id="PF00441"/>
    </source>
</evidence>
<evidence type="ECO:0000256" key="24">
    <source>
        <dbReference type="ARBA" id="ARBA00049192"/>
    </source>
</evidence>
<dbReference type="FunFam" id="1.20.140.10:FF:000002">
    <property type="entry name" value="Acyl-CoA dehydrogenase short/branched chain"/>
    <property type="match status" value="1"/>
</dbReference>
<keyword evidence="11" id="KW-0007">Acetylation</keyword>